<dbReference type="PROSITE" id="PS51257">
    <property type="entry name" value="PROKAR_LIPOPROTEIN"/>
    <property type="match status" value="1"/>
</dbReference>
<dbReference type="EMBL" id="CP012117">
    <property type="protein sequence ID" value="ANP26735.1"/>
    <property type="molecule type" value="Genomic_DNA"/>
</dbReference>
<dbReference type="Proteomes" id="UP000092596">
    <property type="component" value="Chromosome"/>
</dbReference>
<evidence type="ECO:0000313" key="1">
    <source>
        <dbReference type="EMBL" id="ANP26735.1"/>
    </source>
</evidence>
<proteinExistence type="predicted"/>
<organism evidence="1 2">
    <name type="scientific">Dermabacter vaginalis</name>
    <dbReference type="NCBI Taxonomy" id="1630135"/>
    <lineage>
        <taxon>Bacteria</taxon>
        <taxon>Bacillati</taxon>
        <taxon>Actinomycetota</taxon>
        <taxon>Actinomycetes</taxon>
        <taxon>Micrococcales</taxon>
        <taxon>Dermabacteraceae</taxon>
        <taxon>Dermabacter</taxon>
    </lineage>
</organism>
<sequence>MKPSSCSPLLAVSSCAGVLIIVSGTEDLASVARWGDQLLSSMH</sequence>
<dbReference type="KEGG" id="dva:DAD186_01760"/>
<protein>
    <submittedName>
        <fullName evidence="1">Uncharacterized protein</fullName>
    </submittedName>
</protein>
<gene>
    <name evidence="1" type="ORF">DAD186_01760</name>
</gene>
<evidence type="ECO:0000313" key="2">
    <source>
        <dbReference type="Proteomes" id="UP000092596"/>
    </source>
</evidence>
<name>A0A1B0ZFK6_9MICO</name>
<dbReference type="AlphaFoldDB" id="A0A1B0ZFK6"/>
<reference evidence="1 2" key="1">
    <citation type="submission" date="2015-06" db="EMBL/GenBank/DDBJ databases">
        <title>Investigation of pathophysiology for high-risk pregnancy and development of treatment modality based on it.</title>
        <authorList>
            <person name="Kim B.-C."/>
            <person name="Lim S."/>
        </authorList>
    </citation>
    <scope>NUCLEOTIDE SEQUENCE [LARGE SCALE GENOMIC DNA]</scope>
    <source>
        <strain evidence="1 2">AD1-86</strain>
    </source>
</reference>
<accession>A0A1B0ZFK6</accession>